<feature type="compositionally biased region" description="Acidic residues" evidence="1">
    <location>
        <begin position="313"/>
        <end position="335"/>
    </location>
</feature>
<feature type="compositionally biased region" description="Acidic residues" evidence="1">
    <location>
        <begin position="196"/>
        <end position="210"/>
    </location>
</feature>
<feature type="compositionally biased region" description="Basic and acidic residues" evidence="1">
    <location>
        <begin position="345"/>
        <end position="354"/>
    </location>
</feature>
<organism evidence="2 3">
    <name type="scientific">Plasmodium fragile</name>
    <dbReference type="NCBI Taxonomy" id="5857"/>
    <lineage>
        <taxon>Eukaryota</taxon>
        <taxon>Sar</taxon>
        <taxon>Alveolata</taxon>
        <taxon>Apicomplexa</taxon>
        <taxon>Aconoidasida</taxon>
        <taxon>Haemosporida</taxon>
        <taxon>Plasmodiidae</taxon>
        <taxon>Plasmodium</taxon>
        <taxon>Plasmodium (Plasmodium)</taxon>
    </lineage>
</organism>
<protein>
    <submittedName>
        <fullName evidence="2">Uncharacterized protein</fullName>
    </submittedName>
</protein>
<feature type="compositionally biased region" description="Basic and acidic residues" evidence="1">
    <location>
        <begin position="142"/>
        <end position="164"/>
    </location>
</feature>
<keyword evidence="3" id="KW-1185">Reference proteome</keyword>
<reference evidence="2 3" key="1">
    <citation type="submission" date="2014-03" db="EMBL/GenBank/DDBJ databases">
        <title>The Genome Sequence of Plasmodium fragile nilgiri.</title>
        <authorList>
            <consortium name="The Broad Institute Genomics Platform"/>
            <consortium name="The Broad Institute Genome Sequencing Center for Infectious Disease"/>
            <person name="Neafsey D."/>
            <person name="Duraisingh M."/>
            <person name="Young S.K."/>
            <person name="Zeng Q."/>
            <person name="Gargeya S."/>
            <person name="Abouelleil A."/>
            <person name="Alvarado L."/>
            <person name="Chapman S.B."/>
            <person name="Gainer-Dewar J."/>
            <person name="Goldberg J."/>
            <person name="Griggs A."/>
            <person name="Gujja S."/>
            <person name="Hansen M."/>
            <person name="Howarth C."/>
            <person name="Imamovic A."/>
            <person name="Larimer J."/>
            <person name="Pearson M."/>
            <person name="Poon T.W."/>
            <person name="Priest M."/>
            <person name="Roberts A."/>
            <person name="Saif S."/>
            <person name="Shea T."/>
            <person name="Sykes S."/>
            <person name="Wortman J."/>
            <person name="Nusbaum C."/>
            <person name="Birren B."/>
        </authorList>
    </citation>
    <scope>NUCLEOTIDE SEQUENCE [LARGE SCALE GENOMIC DNA]</scope>
    <source>
        <strain evidence="3">nilgiri</strain>
    </source>
</reference>
<sequence>MKMTTLCNIAILTILLSKVVHIVLIKFASRKESGKFSASTFWTFFKNSEDGYKRKILTEQEDYKDDFLMDFIIDNNVTISDSFLSLVDTRILDNIDVRPEDITESLSMDEDTEKEQKRMYRECCKLLGKACNDHKIASKNSLTKEKTEAATVEKGKKEVEETPKKTRRRTIQSTTPSRYSKRIRRRYFGKRLSESEEHDENTEEEQEDEEVLVPKVPERTYGNIFLTNFEKEMAKKQCIQLLGIHSYRNKTYIKPDISKHPDPGISNIPSDNEQLGKNKPSIESNVECGKDAFLLQYDDIICEVRSEGSVDDKDSEENNNEEDSEENTDNEDSDNSENSVSSHELWSEYGHELDIGSDTETSSETLEQEIESLKYH</sequence>
<gene>
    <name evidence="2" type="ORF">AK88_02079</name>
</gene>
<evidence type="ECO:0000256" key="1">
    <source>
        <dbReference type="SAM" id="MobiDB-lite"/>
    </source>
</evidence>
<dbReference type="GeneID" id="24267393"/>
<dbReference type="VEuPathDB" id="PlasmoDB:AK88_02079"/>
<name>A0A0D9QMZ4_PLAFR</name>
<proteinExistence type="predicted"/>
<feature type="region of interest" description="Disordered" evidence="1">
    <location>
        <begin position="255"/>
        <end position="283"/>
    </location>
</feature>
<feature type="region of interest" description="Disordered" evidence="1">
    <location>
        <begin position="306"/>
        <end position="376"/>
    </location>
</feature>
<dbReference type="RefSeq" id="XP_012335136.1">
    <property type="nucleotide sequence ID" value="XM_012479713.1"/>
</dbReference>
<dbReference type="OMA" id="KMTTLCN"/>
<feature type="region of interest" description="Disordered" evidence="1">
    <location>
        <begin position="142"/>
        <end position="210"/>
    </location>
</feature>
<feature type="compositionally biased region" description="Basic residues" evidence="1">
    <location>
        <begin position="179"/>
        <end position="189"/>
    </location>
</feature>
<evidence type="ECO:0000313" key="3">
    <source>
        <dbReference type="Proteomes" id="UP000054561"/>
    </source>
</evidence>
<dbReference type="AlphaFoldDB" id="A0A0D9QMZ4"/>
<evidence type="ECO:0000313" key="2">
    <source>
        <dbReference type="EMBL" id="KJP88298.1"/>
    </source>
</evidence>
<dbReference type="OrthoDB" id="386518at2759"/>
<accession>A0A0D9QMZ4</accession>
<dbReference type="Proteomes" id="UP000054561">
    <property type="component" value="Unassembled WGS sequence"/>
</dbReference>
<dbReference type="EMBL" id="KQ001663">
    <property type="protein sequence ID" value="KJP88298.1"/>
    <property type="molecule type" value="Genomic_DNA"/>
</dbReference>